<feature type="compositionally biased region" description="Low complexity" evidence="2">
    <location>
        <begin position="117"/>
        <end position="129"/>
    </location>
</feature>
<reference evidence="4" key="2">
    <citation type="submission" date="2015-01" db="EMBL/GenBank/DDBJ databases">
        <title>Evolutionary Origins and Diversification of the Mycorrhizal Mutualists.</title>
        <authorList>
            <consortium name="DOE Joint Genome Institute"/>
            <consortium name="Mycorrhizal Genomics Consortium"/>
            <person name="Kohler A."/>
            <person name="Kuo A."/>
            <person name="Nagy L.G."/>
            <person name="Floudas D."/>
            <person name="Copeland A."/>
            <person name="Barry K.W."/>
            <person name="Cichocki N."/>
            <person name="Veneault-Fourrey C."/>
            <person name="LaButti K."/>
            <person name="Lindquist E.A."/>
            <person name="Lipzen A."/>
            <person name="Lundell T."/>
            <person name="Morin E."/>
            <person name="Murat C."/>
            <person name="Riley R."/>
            <person name="Ohm R."/>
            <person name="Sun H."/>
            <person name="Tunlid A."/>
            <person name="Henrissat B."/>
            <person name="Grigoriev I.V."/>
            <person name="Hibbett D.S."/>
            <person name="Martin F."/>
        </authorList>
    </citation>
    <scope>NUCLEOTIDE SEQUENCE [LARGE SCALE GENOMIC DNA]</scope>
    <source>
        <strain evidence="4">h7</strain>
    </source>
</reference>
<keyword evidence="1" id="KW-0175">Coiled coil</keyword>
<feature type="coiled-coil region" evidence="1">
    <location>
        <begin position="8"/>
        <end position="38"/>
    </location>
</feature>
<reference evidence="3 4" key="1">
    <citation type="submission" date="2014-04" db="EMBL/GenBank/DDBJ databases">
        <authorList>
            <consortium name="DOE Joint Genome Institute"/>
            <person name="Kuo A."/>
            <person name="Gay G."/>
            <person name="Dore J."/>
            <person name="Kohler A."/>
            <person name="Nagy L.G."/>
            <person name="Floudas D."/>
            <person name="Copeland A."/>
            <person name="Barry K.W."/>
            <person name="Cichocki N."/>
            <person name="Veneault-Fourrey C."/>
            <person name="LaButti K."/>
            <person name="Lindquist E.A."/>
            <person name="Lipzen A."/>
            <person name="Lundell T."/>
            <person name="Morin E."/>
            <person name="Murat C."/>
            <person name="Sun H."/>
            <person name="Tunlid A."/>
            <person name="Henrissat B."/>
            <person name="Grigoriev I.V."/>
            <person name="Hibbett D.S."/>
            <person name="Martin F."/>
            <person name="Nordberg H.P."/>
            <person name="Cantor M.N."/>
            <person name="Hua S.X."/>
        </authorList>
    </citation>
    <scope>NUCLEOTIDE SEQUENCE [LARGE SCALE GENOMIC DNA]</scope>
    <source>
        <strain evidence="4">h7</strain>
    </source>
</reference>
<accession>A0A0C3BUL8</accession>
<dbReference type="HOGENOM" id="CLU_688981_0_0_1"/>
<feature type="region of interest" description="Disordered" evidence="2">
    <location>
        <begin position="113"/>
        <end position="203"/>
    </location>
</feature>
<feature type="compositionally biased region" description="Polar residues" evidence="2">
    <location>
        <begin position="350"/>
        <end position="369"/>
    </location>
</feature>
<feature type="compositionally biased region" description="Basic and acidic residues" evidence="2">
    <location>
        <begin position="130"/>
        <end position="147"/>
    </location>
</feature>
<sequence>MSAEQLHASRAEQRKQRLLELERELDAEEAEALKITEEQRQLLLQPFKAVKAEFTDLDGLRWTQTALRKLQPPPRRATQLAAHPHSAVSKANTFVVITNADLASLSSEDTIRVSATPHSRPSFPSPLLSPKKDLPATDASRHRDGCRSRSPIKGLFPPRTEPPVQSSTQAPSVDVSVYDKTGDAGAVKPAHQPHITRGRLRTLVPPGLTPAPLYNTSSLDNLSSSSSVSKLPAVSKDFNNNSSLSPKTSPQRHTDNAFPLPHRNAPSPPSELISLPPGSSPPIHHTPLLGPDIEIDTLCAFPRPPRTNHHRSPRTRLRSLLQDDHRTTLPRIAPAAKPPSSPSPRAAAGVSTTPTPTMDLSAIITSIQGSLYDDDETPRASPVDGGQGSPSISWIQELAA</sequence>
<evidence type="ECO:0000313" key="3">
    <source>
        <dbReference type="EMBL" id="KIM35759.1"/>
    </source>
</evidence>
<dbReference type="Proteomes" id="UP000053424">
    <property type="component" value="Unassembled WGS sequence"/>
</dbReference>
<keyword evidence="4" id="KW-1185">Reference proteome</keyword>
<evidence type="ECO:0000256" key="1">
    <source>
        <dbReference type="SAM" id="Coils"/>
    </source>
</evidence>
<evidence type="ECO:0000256" key="2">
    <source>
        <dbReference type="SAM" id="MobiDB-lite"/>
    </source>
</evidence>
<gene>
    <name evidence="3" type="ORF">M413DRAFT_449596</name>
</gene>
<feature type="region of interest" description="Disordered" evidence="2">
    <location>
        <begin position="233"/>
        <end position="285"/>
    </location>
</feature>
<organism evidence="3 4">
    <name type="scientific">Hebeloma cylindrosporum</name>
    <dbReference type="NCBI Taxonomy" id="76867"/>
    <lineage>
        <taxon>Eukaryota</taxon>
        <taxon>Fungi</taxon>
        <taxon>Dikarya</taxon>
        <taxon>Basidiomycota</taxon>
        <taxon>Agaricomycotina</taxon>
        <taxon>Agaricomycetes</taxon>
        <taxon>Agaricomycetidae</taxon>
        <taxon>Agaricales</taxon>
        <taxon>Agaricineae</taxon>
        <taxon>Hymenogastraceae</taxon>
        <taxon>Hebeloma</taxon>
    </lineage>
</organism>
<feature type="compositionally biased region" description="Low complexity" evidence="2">
    <location>
        <begin position="270"/>
        <end position="283"/>
    </location>
</feature>
<feature type="compositionally biased region" description="Polar residues" evidence="2">
    <location>
        <begin position="237"/>
        <end position="251"/>
    </location>
</feature>
<evidence type="ECO:0000313" key="4">
    <source>
        <dbReference type="Proteomes" id="UP000053424"/>
    </source>
</evidence>
<dbReference type="OrthoDB" id="2757916at2759"/>
<dbReference type="EMBL" id="KN831814">
    <property type="protein sequence ID" value="KIM35759.1"/>
    <property type="molecule type" value="Genomic_DNA"/>
</dbReference>
<dbReference type="AlphaFoldDB" id="A0A0C3BUL8"/>
<protein>
    <submittedName>
        <fullName evidence="3">Uncharacterized protein</fullName>
    </submittedName>
</protein>
<proteinExistence type="predicted"/>
<feature type="region of interest" description="Disordered" evidence="2">
    <location>
        <begin position="331"/>
        <end position="400"/>
    </location>
</feature>
<name>A0A0C3BUL8_HEBCY</name>